<proteinExistence type="predicted"/>
<dbReference type="Proteomes" id="UP000199205">
    <property type="component" value="Unassembled WGS sequence"/>
</dbReference>
<dbReference type="Gene3D" id="3.40.630.30">
    <property type="match status" value="1"/>
</dbReference>
<dbReference type="EMBL" id="FMAF01000012">
    <property type="protein sequence ID" value="SCB39496.1"/>
    <property type="molecule type" value="Genomic_DNA"/>
</dbReference>
<dbReference type="RefSeq" id="WP_037201414.1">
    <property type="nucleotide sequence ID" value="NZ_FMAF01000012.1"/>
</dbReference>
<gene>
    <name evidence="1" type="ORF">GA0061101_1126</name>
</gene>
<dbReference type="SUPFAM" id="SSF55729">
    <property type="entry name" value="Acyl-CoA N-acyltransferases (Nat)"/>
    <property type="match status" value="1"/>
</dbReference>
<dbReference type="OrthoDB" id="8162290at2"/>
<accession>A0A1C3WI21</accession>
<protein>
    <recommendedName>
        <fullName evidence="3">GNAT family N-acetyltransferase</fullName>
    </recommendedName>
</protein>
<evidence type="ECO:0008006" key="3">
    <source>
        <dbReference type="Google" id="ProtNLM"/>
    </source>
</evidence>
<evidence type="ECO:0000313" key="2">
    <source>
        <dbReference type="Proteomes" id="UP000199205"/>
    </source>
</evidence>
<evidence type="ECO:0000313" key="1">
    <source>
        <dbReference type="EMBL" id="SCB39496.1"/>
    </source>
</evidence>
<dbReference type="AlphaFoldDB" id="A0A1C3WI21"/>
<reference evidence="1 2" key="1">
    <citation type="submission" date="2016-08" db="EMBL/GenBank/DDBJ databases">
        <authorList>
            <person name="Seilhamer J.J."/>
        </authorList>
    </citation>
    <scope>NUCLEOTIDE SEQUENCE [LARGE SCALE GENOMIC DNA]</scope>
    <source>
        <strain evidence="1 2">P1-7</strain>
    </source>
</reference>
<organism evidence="1 2">
    <name type="scientific">Rhizobium lusitanum</name>
    <dbReference type="NCBI Taxonomy" id="293958"/>
    <lineage>
        <taxon>Bacteria</taxon>
        <taxon>Pseudomonadati</taxon>
        <taxon>Pseudomonadota</taxon>
        <taxon>Alphaproteobacteria</taxon>
        <taxon>Hyphomicrobiales</taxon>
        <taxon>Rhizobiaceae</taxon>
        <taxon>Rhizobium/Agrobacterium group</taxon>
        <taxon>Rhizobium</taxon>
    </lineage>
</organism>
<sequence length="146" mass="16439">MAGIYVIAALRPDQIVRAYPLIQAAVPTLGMVAWQRMASDAIRREEILVAVNPRGYIQGLSIYRHSDHPVVGPLLDVIFLIVTSAADERGLARTLFASIRSRAKELRCAQIRFWNQNAGNWEQMHDEEQFQRLDHGLMMLSGGKDP</sequence>
<name>A0A1C3WI21_9HYPH</name>
<dbReference type="InterPro" id="IPR016181">
    <property type="entry name" value="Acyl_CoA_acyltransferase"/>
</dbReference>